<evidence type="ECO:0000313" key="1">
    <source>
        <dbReference type="EMBL" id="GAG76646.1"/>
    </source>
</evidence>
<protein>
    <submittedName>
        <fullName evidence="1">Uncharacterized protein</fullName>
    </submittedName>
</protein>
<organism evidence="1">
    <name type="scientific">marine sediment metagenome</name>
    <dbReference type="NCBI Taxonomy" id="412755"/>
    <lineage>
        <taxon>unclassified sequences</taxon>
        <taxon>metagenomes</taxon>
        <taxon>ecological metagenomes</taxon>
    </lineage>
</organism>
<name>X1BWV1_9ZZZZ</name>
<gene>
    <name evidence="1" type="ORF">S01H4_29128</name>
</gene>
<proteinExistence type="predicted"/>
<dbReference type="AlphaFoldDB" id="X1BWV1"/>
<reference evidence="1" key="1">
    <citation type="journal article" date="2014" name="Front. Microbiol.">
        <title>High frequency of phylogenetically diverse reductive dehalogenase-homologous genes in deep subseafloor sedimentary metagenomes.</title>
        <authorList>
            <person name="Kawai M."/>
            <person name="Futagami T."/>
            <person name="Toyoda A."/>
            <person name="Takaki Y."/>
            <person name="Nishi S."/>
            <person name="Hori S."/>
            <person name="Arai W."/>
            <person name="Tsubouchi T."/>
            <person name="Morono Y."/>
            <person name="Uchiyama I."/>
            <person name="Ito T."/>
            <person name="Fujiyama A."/>
            <person name="Inagaki F."/>
            <person name="Takami H."/>
        </authorList>
    </citation>
    <scope>NUCLEOTIDE SEQUENCE</scope>
    <source>
        <strain evidence="1">Expedition CK06-06</strain>
    </source>
</reference>
<dbReference type="EMBL" id="BART01014726">
    <property type="protein sequence ID" value="GAG76646.1"/>
    <property type="molecule type" value="Genomic_DNA"/>
</dbReference>
<comment type="caution">
    <text evidence="1">The sequence shown here is derived from an EMBL/GenBank/DDBJ whole genome shotgun (WGS) entry which is preliminary data.</text>
</comment>
<sequence length="52" mass="6134">MSEVTPDEYAAMQGENEMPQEYVEFAKFVVEDNKIPKKVQDDYWGFFIHSSQ</sequence>
<accession>X1BWV1</accession>